<reference evidence="2 3" key="1">
    <citation type="submission" date="2018-05" db="EMBL/GenBank/DDBJ databases">
        <authorList>
            <consortium name="IHU Genomes"/>
        </authorList>
    </citation>
    <scope>NUCLEOTIDE SEQUENCE [LARGE SCALE GENOMIC DNA]</scope>
    <source>
        <strain evidence="2 3">P7335</strain>
    </source>
</reference>
<dbReference type="Proteomes" id="UP000252008">
    <property type="component" value="Unassembled WGS sequence"/>
</dbReference>
<dbReference type="EMBL" id="UEGS01000002">
    <property type="protein sequence ID" value="SSA20683.1"/>
    <property type="molecule type" value="Genomic_DNA"/>
</dbReference>
<accession>A0A375Z5T9</accession>
<evidence type="ECO:0000256" key="1">
    <source>
        <dbReference type="SAM" id="MobiDB-lite"/>
    </source>
</evidence>
<gene>
    <name evidence="2" type="ORF">MPP7335_05837</name>
</gene>
<name>A0A375Z5T9_MYCPF</name>
<keyword evidence="3" id="KW-1185">Reference proteome</keyword>
<dbReference type="AlphaFoldDB" id="A0A375Z5T9"/>
<protein>
    <submittedName>
        <fullName evidence="2">Uncharacterized protein</fullName>
    </submittedName>
</protein>
<feature type="region of interest" description="Disordered" evidence="1">
    <location>
        <begin position="660"/>
        <end position="681"/>
    </location>
</feature>
<evidence type="ECO:0000313" key="2">
    <source>
        <dbReference type="EMBL" id="SSA20683.1"/>
    </source>
</evidence>
<proteinExistence type="predicted"/>
<sequence>MARAAGDEGRDADIFDVDAAGRIKLQYSVTVAWRSKIQATVKRLKDFKPKPTHLIYVTNQEIGPEADDLKRDILAAENIVLDIRDRSYFLDRRDHTVAARAASEVLEQKFVAPLLTSQGIAHSVAPALTAEEERIAFLHISIDLIERDRSRNFSKDAYESLVLAVLHGTTHETALHRNEIRDRICSFVHADSRHQLDARIDSALERLTKKRGTVKHIRSTDYFHIAFEETERINVGAEKFLEQETAFEEDIRAALYVVDSDLADDEVKGKQSVQALREVIEKLLLDYGEQFTAAIATGNAPEATKEKLEHLLTEMSFKTHLSNVAAAEIIEMVLTQGTEETEAHLRRLLDSYTVLAMLKSTPDVQKALRKVFSGGQIWLDTSVILPLMAEELYTGNTPMHDLVTACRLSDTRLFVTTGVIEEVNSHLTRCVSTARSGGSNSYRLPFLLKEYITAGNTRTGFVKWQENFRGTENPLLDIEEYLRDEFGIVRKDLKDEVDQASQELRIAAQDYWREEQQKRRGDSGIDAASLDRLVAHDVENSVGVIQLRGRRNPGPAGYQHWWLTTDRLGKGLSSALELSLGEPIASPVIDPGFLVQLLRFRPYSPEEATAALGRFPVLLGLAKMDVIPSDMMDVVEEIRNEIPTLKPRLIQRRLRDEVNRRKTGEYAEPTDDAPGLADDIA</sequence>
<evidence type="ECO:0000313" key="3">
    <source>
        <dbReference type="Proteomes" id="UP000252008"/>
    </source>
</evidence>
<organism evidence="2 3">
    <name type="scientific">Mycolicibacterium parafortuitum</name>
    <name type="common">Mycobacterium parafortuitum</name>
    <dbReference type="NCBI Taxonomy" id="39692"/>
    <lineage>
        <taxon>Bacteria</taxon>
        <taxon>Bacillati</taxon>
        <taxon>Actinomycetota</taxon>
        <taxon>Actinomycetes</taxon>
        <taxon>Mycobacteriales</taxon>
        <taxon>Mycobacteriaceae</taxon>
        <taxon>Mycolicibacterium</taxon>
    </lineage>
</organism>